<keyword evidence="1" id="KW-0732">Signal</keyword>
<name>A0A9P8RF96_9PEZI</name>
<dbReference type="OrthoDB" id="4738549at2759"/>
<reference evidence="2" key="1">
    <citation type="journal article" date="2021" name="Nat. Commun.">
        <title>Genetic determinants of endophytism in the Arabidopsis root mycobiome.</title>
        <authorList>
            <person name="Mesny F."/>
            <person name="Miyauchi S."/>
            <person name="Thiergart T."/>
            <person name="Pickel B."/>
            <person name="Atanasova L."/>
            <person name="Karlsson M."/>
            <person name="Huettel B."/>
            <person name="Barry K.W."/>
            <person name="Haridas S."/>
            <person name="Chen C."/>
            <person name="Bauer D."/>
            <person name="Andreopoulos W."/>
            <person name="Pangilinan J."/>
            <person name="LaButti K."/>
            <person name="Riley R."/>
            <person name="Lipzen A."/>
            <person name="Clum A."/>
            <person name="Drula E."/>
            <person name="Henrissat B."/>
            <person name="Kohler A."/>
            <person name="Grigoriev I.V."/>
            <person name="Martin F.M."/>
            <person name="Hacquard S."/>
        </authorList>
    </citation>
    <scope>NUCLEOTIDE SEQUENCE</scope>
    <source>
        <strain evidence="2">MPI-SDFR-AT-0073</strain>
    </source>
</reference>
<sequence length="161" mass="17127">MQLSSILLGVFALTASALPQVPAERRAYTYTATVSDPGFYVYATGDYYENQILQYFNPTTTGKAALVARFPVGFEVGQLKGSPKIDVYTRTSAGIGSKIGSVGPLSISNNKVTKAVDVVVASLAYASSYTFEFKLDNSANATSVTSIQFSNDGFFLRTGSA</sequence>
<evidence type="ECO:0000313" key="2">
    <source>
        <dbReference type="EMBL" id="KAH6644948.1"/>
    </source>
</evidence>
<dbReference type="GeneID" id="70129911"/>
<proteinExistence type="predicted"/>
<dbReference type="Proteomes" id="UP000758603">
    <property type="component" value="Unassembled WGS sequence"/>
</dbReference>
<evidence type="ECO:0000313" key="3">
    <source>
        <dbReference type="Proteomes" id="UP000758603"/>
    </source>
</evidence>
<feature type="chain" id="PRO_5040429933" evidence="1">
    <location>
        <begin position="18"/>
        <end position="161"/>
    </location>
</feature>
<feature type="signal peptide" evidence="1">
    <location>
        <begin position="1"/>
        <end position="17"/>
    </location>
</feature>
<dbReference type="AlphaFoldDB" id="A0A9P8RF96"/>
<gene>
    <name evidence="2" type="ORF">BKA67DRAFT_541943</name>
</gene>
<protein>
    <submittedName>
        <fullName evidence="2">Uncharacterized protein</fullName>
    </submittedName>
</protein>
<evidence type="ECO:0000256" key="1">
    <source>
        <dbReference type="SAM" id="SignalP"/>
    </source>
</evidence>
<organism evidence="2 3">
    <name type="scientific">Truncatella angustata</name>
    <dbReference type="NCBI Taxonomy" id="152316"/>
    <lineage>
        <taxon>Eukaryota</taxon>
        <taxon>Fungi</taxon>
        <taxon>Dikarya</taxon>
        <taxon>Ascomycota</taxon>
        <taxon>Pezizomycotina</taxon>
        <taxon>Sordariomycetes</taxon>
        <taxon>Xylariomycetidae</taxon>
        <taxon>Amphisphaeriales</taxon>
        <taxon>Sporocadaceae</taxon>
        <taxon>Truncatella</taxon>
    </lineage>
</organism>
<comment type="caution">
    <text evidence="2">The sequence shown here is derived from an EMBL/GenBank/DDBJ whole genome shotgun (WGS) entry which is preliminary data.</text>
</comment>
<accession>A0A9P8RF96</accession>
<keyword evidence="3" id="KW-1185">Reference proteome</keyword>
<dbReference type="RefSeq" id="XP_045951462.1">
    <property type="nucleotide sequence ID" value="XM_046101019.1"/>
</dbReference>
<dbReference type="EMBL" id="JAGPXC010000012">
    <property type="protein sequence ID" value="KAH6644948.1"/>
    <property type="molecule type" value="Genomic_DNA"/>
</dbReference>